<protein>
    <submittedName>
        <fullName evidence="1">Uncharacterized protein</fullName>
    </submittedName>
</protein>
<dbReference type="SUPFAM" id="SSF48576">
    <property type="entry name" value="Terpenoid synthases"/>
    <property type="match status" value="1"/>
</dbReference>
<dbReference type="Proteomes" id="UP001432222">
    <property type="component" value="Chromosome"/>
</dbReference>
<dbReference type="InterPro" id="IPR008949">
    <property type="entry name" value="Isoprenoid_synthase_dom_sf"/>
</dbReference>
<accession>A0ABZ1UBH5</accession>
<name>A0ABZ1UBH5_9ACTN</name>
<reference evidence="1" key="1">
    <citation type="submission" date="2022-10" db="EMBL/GenBank/DDBJ databases">
        <title>The complete genomes of actinobacterial strains from the NBC collection.</title>
        <authorList>
            <person name="Joergensen T.S."/>
            <person name="Alvarez Arevalo M."/>
            <person name="Sterndorff E.B."/>
            <person name="Faurdal D."/>
            <person name="Vuksanovic O."/>
            <person name="Mourched A.-S."/>
            <person name="Charusanti P."/>
            <person name="Shaw S."/>
            <person name="Blin K."/>
            <person name="Weber T."/>
        </authorList>
    </citation>
    <scope>NUCLEOTIDE SEQUENCE</scope>
    <source>
        <strain evidence="1">NBC_00222</strain>
    </source>
</reference>
<organism evidence="1 2">
    <name type="scientific">Kitasatospora purpeofusca</name>
    <dbReference type="NCBI Taxonomy" id="67352"/>
    <lineage>
        <taxon>Bacteria</taxon>
        <taxon>Bacillati</taxon>
        <taxon>Actinomycetota</taxon>
        <taxon>Actinomycetes</taxon>
        <taxon>Kitasatosporales</taxon>
        <taxon>Streptomycetaceae</taxon>
        <taxon>Kitasatospora</taxon>
    </lineage>
</organism>
<dbReference type="Gene3D" id="1.10.600.10">
    <property type="entry name" value="Farnesyl Diphosphate Synthase"/>
    <property type="match status" value="1"/>
</dbReference>
<proteinExistence type="predicted"/>
<sequence>MTQHGLGRQEALNACGELRDRITHRFLDLRTKVLPDASPMLSRYLDRLACLLRGNYEWGVRAADRYTNPDGHHPGAVRTLDTIGDTPAVTGAPGIPAIDWWWTL</sequence>
<evidence type="ECO:0000313" key="1">
    <source>
        <dbReference type="EMBL" id="WUQ88473.1"/>
    </source>
</evidence>
<dbReference type="RefSeq" id="WP_328959020.1">
    <property type="nucleotide sequence ID" value="NZ_CP108110.1"/>
</dbReference>
<keyword evidence="2" id="KW-1185">Reference proteome</keyword>
<gene>
    <name evidence="1" type="ORF">OHA16_39065</name>
</gene>
<evidence type="ECO:0000313" key="2">
    <source>
        <dbReference type="Proteomes" id="UP001432222"/>
    </source>
</evidence>
<dbReference type="EMBL" id="CP108110">
    <property type="protein sequence ID" value="WUQ88473.1"/>
    <property type="molecule type" value="Genomic_DNA"/>
</dbReference>